<accession>A0AAV7R4S9</accession>
<dbReference type="InterPro" id="IPR050160">
    <property type="entry name" value="MHC/Immunoglobulin"/>
</dbReference>
<dbReference type="Gene3D" id="2.60.40.10">
    <property type="entry name" value="Immunoglobulins"/>
    <property type="match status" value="1"/>
</dbReference>
<dbReference type="InterPro" id="IPR003597">
    <property type="entry name" value="Ig_C1-set"/>
</dbReference>
<dbReference type="InterPro" id="IPR014745">
    <property type="entry name" value="MHC_II_a/b_N"/>
</dbReference>
<feature type="compositionally biased region" description="Basic and acidic residues" evidence="5">
    <location>
        <begin position="221"/>
        <end position="230"/>
    </location>
</feature>
<keyword evidence="4" id="KW-0325">Glycoprotein</keyword>
<evidence type="ECO:0000259" key="6">
    <source>
        <dbReference type="PROSITE" id="PS50835"/>
    </source>
</evidence>
<feature type="compositionally biased region" description="Basic and acidic residues" evidence="5">
    <location>
        <begin position="275"/>
        <end position="288"/>
    </location>
</feature>
<dbReference type="Proteomes" id="UP001066276">
    <property type="component" value="Chromosome 6"/>
</dbReference>
<proteinExistence type="predicted"/>
<dbReference type="SUPFAM" id="SSF48726">
    <property type="entry name" value="Immunoglobulin"/>
    <property type="match status" value="1"/>
</dbReference>
<dbReference type="PROSITE" id="PS50835">
    <property type="entry name" value="IG_LIKE"/>
    <property type="match status" value="1"/>
</dbReference>
<gene>
    <name evidence="7" type="ORF">NDU88_012979</name>
</gene>
<dbReference type="Gene3D" id="3.10.320.10">
    <property type="entry name" value="Class II Histocompatibility Antigen, M Beta Chain, Chain B, domain 1"/>
    <property type="match status" value="1"/>
</dbReference>
<dbReference type="GO" id="GO:0019882">
    <property type="term" value="P:antigen processing and presentation"/>
    <property type="evidence" value="ECO:0007669"/>
    <property type="project" value="InterPro"/>
</dbReference>
<evidence type="ECO:0000256" key="1">
    <source>
        <dbReference type="ARBA" id="ARBA00004479"/>
    </source>
</evidence>
<feature type="compositionally biased region" description="Basic and acidic residues" evidence="5">
    <location>
        <begin position="450"/>
        <end position="466"/>
    </location>
</feature>
<feature type="domain" description="Ig-like" evidence="6">
    <location>
        <begin position="79"/>
        <end position="174"/>
    </location>
</feature>
<dbReference type="SUPFAM" id="SSF54452">
    <property type="entry name" value="MHC antigen-recognition domain"/>
    <property type="match status" value="1"/>
</dbReference>
<reference evidence="7" key="1">
    <citation type="journal article" date="2022" name="bioRxiv">
        <title>Sequencing and chromosome-scale assembly of the giantPleurodeles waltlgenome.</title>
        <authorList>
            <person name="Brown T."/>
            <person name="Elewa A."/>
            <person name="Iarovenko S."/>
            <person name="Subramanian E."/>
            <person name="Araus A.J."/>
            <person name="Petzold A."/>
            <person name="Susuki M."/>
            <person name="Suzuki K.-i.T."/>
            <person name="Hayashi T."/>
            <person name="Toyoda A."/>
            <person name="Oliveira C."/>
            <person name="Osipova E."/>
            <person name="Leigh N.D."/>
            <person name="Simon A."/>
            <person name="Yun M.H."/>
        </authorList>
    </citation>
    <scope>NUCLEOTIDE SEQUENCE</scope>
    <source>
        <strain evidence="7">20211129_DDA</strain>
        <tissue evidence="7">Liver</tissue>
    </source>
</reference>
<dbReference type="InterPro" id="IPR007110">
    <property type="entry name" value="Ig-like_dom"/>
</dbReference>
<dbReference type="InterPro" id="IPR036179">
    <property type="entry name" value="Ig-like_dom_sf"/>
</dbReference>
<keyword evidence="2" id="KW-0812">Transmembrane</keyword>
<dbReference type="CDD" id="cd05767">
    <property type="entry name" value="IgC1_MHC_II_alpha"/>
    <property type="match status" value="1"/>
</dbReference>
<dbReference type="InterPro" id="IPR013783">
    <property type="entry name" value="Ig-like_fold"/>
</dbReference>
<evidence type="ECO:0000256" key="5">
    <source>
        <dbReference type="SAM" id="MobiDB-lite"/>
    </source>
</evidence>
<comment type="subcellular location">
    <subcellularLocation>
        <location evidence="1">Membrane</location>
        <topology evidence="1">Single-pass type I membrane protein</topology>
    </subcellularLocation>
</comment>
<dbReference type="SMART" id="SM00407">
    <property type="entry name" value="IGc1"/>
    <property type="match status" value="1"/>
</dbReference>
<evidence type="ECO:0000256" key="3">
    <source>
        <dbReference type="ARBA" id="ARBA00022989"/>
    </source>
</evidence>
<evidence type="ECO:0000256" key="4">
    <source>
        <dbReference type="ARBA" id="ARBA00023180"/>
    </source>
</evidence>
<comment type="caution">
    <text evidence="7">The sequence shown here is derived from an EMBL/GenBank/DDBJ whole genome shotgun (WGS) entry which is preliminary data.</text>
</comment>
<sequence>MYSYVFSCQPGTPRTLLSATFNNNQMFHYNFQTQRTEARLPDFRKWDQYPFDLSTVPYEAQLCQFILARLDGFLKDIMPQATGAPVLDVFTRHPLEFGKPNTLICFISNFFPPFLNITWKRQGVPVTSGVWTTDYSPTTDGGFYVFSYVNITPRPDDVYTCSVTQGNAQYSSVKNWVPRNPVPSDLLENALCGLALSLGVVGIAVGIVLLLKCRKPQQTEPRCKLQRPPDESPGTSAAASRREPRCKLQRPPDGSPGASCSGLQTRVPVQAAAASRRESRCKLQRPPDESSGASCSGLQTGVPVQAAVASRREPRSKLQRPPDESSGASCSGLQTGVPVQAAVASRREPRSKLQRPPYWSPGASCSGLQTRALVQAAAASRRQPRCKLQRPPDESPGASSGLQTRALVQAAAASRQEPRYKLQRPPDESPGASSGLQTRAPVQAAVASRQEPRYKLQRPPDESPSA</sequence>
<dbReference type="GO" id="GO:0006955">
    <property type="term" value="P:immune response"/>
    <property type="evidence" value="ECO:0007669"/>
    <property type="project" value="InterPro"/>
</dbReference>
<feature type="compositionally biased region" description="Basic and acidic residues" evidence="5">
    <location>
        <begin position="416"/>
        <end position="427"/>
    </location>
</feature>
<protein>
    <recommendedName>
        <fullName evidence="6">Ig-like domain-containing protein</fullName>
    </recommendedName>
</protein>
<dbReference type="PANTHER" id="PTHR19944">
    <property type="entry name" value="MHC CLASS II-RELATED"/>
    <property type="match status" value="1"/>
</dbReference>
<evidence type="ECO:0000313" key="7">
    <source>
        <dbReference type="EMBL" id="KAJ1146717.1"/>
    </source>
</evidence>
<feature type="compositionally biased region" description="Basic and acidic residues" evidence="5">
    <location>
        <begin position="310"/>
        <end position="323"/>
    </location>
</feature>
<dbReference type="Pfam" id="PF07654">
    <property type="entry name" value="C1-set"/>
    <property type="match status" value="1"/>
</dbReference>
<keyword evidence="3" id="KW-1133">Transmembrane helix</keyword>
<dbReference type="InterPro" id="IPR011162">
    <property type="entry name" value="MHC_I/II-like_Ag-recog"/>
</dbReference>
<feature type="region of interest" description="Disordered" evidence="5">
    <location>
        <begin position="220"/>
        <end position="466"/>
    </location>
</feature>
<dbReference type="GO" id="GO:0042613">
    <property type="term" value="C:MHC class II protein complex"/>
    <property type="evidence" value="ECO:0007669"/>
    <property type="project" value="InterPro"/>
</dbReference>
<organism evidence="7 8">
    <name type="scientific">Pleurodeles waltl</name>
    <name type="common">Iberian ribbed newt</name>
    <dbReference type="NCBI Taxonomy" id="8319"/>
    <lineage>
        <taxon>Eukaryota</taxon>
        <taxon>Metazoa</taxon>
        <taxon>Chordata</taxon>
        <taxon>Craniata</taxon>
        <taxon>Vertebrata</taxon>
        <taxon>Euteleostomi</taxon>
        <taxon>Amphibia</taxon>
        <taxon>Batrachia</taxon>
        <taxon>Caudata</taxon>
        <taxon>Salamandroidea</taxon>
        <taxon>Salamandridae</taxon>
        <taxon>Pleurodelinae</taxon>
        <taxon>Pleurodeles</taxon>
    </lineage>
</organism>
<dbReference type="PANTHER" id="PTHR19944:SF50">
    <property type="entry name" value="HLA CLASS II HISTOCOMPATIBILITY ANTIGEN, DM ALPHA CHAIN"/>
    <property type="match status" value="1"/>
</dbReference>
<evidence type="ECO:0000313" key="8">
    <source>
        <dbReference type="Proteomes" id="UP001066276"/>
    </source>
</evidence>
<keyword evidence="3" id="KW-0472">Membrane</keyword>
<dbReference type="AlphaFoldDB" id="A0AAV7R4S9"/>
<name>A0AAV7R4S9_PLEWA</name>
<dbReference type="EMBL" id="JANPWB010000010">
    <property type="protein sequence ID" value="KAJ1146717.1"/>
    <property type="molecule type" value="Genomic_DNA"/>
</dbReference>
<keyword evidence="8" id="KW-1185">Reference proteome</keyword>
<evidence type="ECO:0000256" key="2">
    <source>
        <dbReference type="ARBA" id="ARBA00022692"/>
    </source>
</evidence>